<comment type="caution">
    <text evidence="1">The sequence shown here is derived from an EMBL/GenBank/DDBJ whole genome shotgun (WGS) entry which is preliminary data.</text>
</comment>
<reference evidence="1" key="1">
    <citation type="submission" date="2021-03" db="EMBL/GenBank/DDBJ databases">
        <title>Draft genome sequence of rust myrtle Austropuccinia psidii MF-1, a brazilian biotype.</title>
        <authorList>
            <person name="Quecine M.C."/>
            <person name="Pachon D.M.R."/>
            <person name="Bonatelli M.L."/>
            <person name="Correr F.H."/>
            <person name="Franceschini L.M."/>
            <person name="Leite T.F."/>
            <person name="Margarido G.R.A."/>
            <person name="Almeida C.A."/>
            <person name="Ferrarezi J.A."/>
            <person name="Labate C.A."/>
        </authorList>
    </citation>
    <scope>NUCLEOTIDE SEQUENCE</scope>
    <source>
        <strain evidence="1">MF-1</strain>
    </source>
</reference>
<dbReference type="EMBL" id="AVOT02015291">
    <property type="protein sequence ID" value="MBW0499494.1"/>
    <property type="molecule type" value="Genomic_DNA"/>
</dbReference>
<evidence type="ECO:0000313" key="2">
    <source>
        <dbReference type="Proteomes" id="UP000765509"/>
    </source>
</evidence>
<name>A0A9Q3HEB6_9BASI</name>
<dbReference type="Proteomes" id="UP000765509">
    <property type="component" value="Unassembled WGS sequence"/>
</dbReference>
<proteinExistence type="predicted"/>
<keyword evidence="2" id="KW-1185">Reference proteome</keyword>
<sequence>MTNLNVPSSSQQPNLELMFFTWNPKIPFIIKSFRKQDFKLKVSEEDDANSHIQCQPFTPTSPTSNLTPPLYPAVFCLSSKKKLIKLPSGSDLPMMTPPHSIIKTPSSLIIKLD</sequence>
<gene>
    <name evidence="1" type="ORF">O181_039209</name>
</gene>
<accession>A0A9Q3HEB6</accession>
<evidence type="ECO:0000313" key="1">
    <source>
        <dbReference type="EMBL" id="MBW0499494.1"/>
    </source>
</evidence>
<dbReference type="AlphaFoldDB" id="A0A9Q3HEB6"/>
<protein>
    <submittedName>
        <fullName evidence="1">Uncharacterized protein</fullName>
    </submittedName>
</protein>
<organism evidence="1 2">
    <name type="scientific">Austropuccinia psidii MF-1</name>
    <dbReference type="NCBI Taxonomy" id="1389203"/>
    <lineage>
        <taxon>Eukaryota</taxon>
        <taxon>Fungi</taxon>
        <taxon>Dikarya</taxon>
        <taxon>Basidiomycota</taxon>
        <taxon>Pucciniomycotina</taxon>
        <taxon>Pucciniomycetes</taxon>
        <taxon>Pucciniales</taxon>
        <taxon>Sphaerophragmiaceae</taxon>
        <taxon>Austropuccinia</taxon>
    </lineage>
</organism>